<dbReference type="Proteomes" id="UP000510621">
    <property type="component" value="Chromosome"/>
</dbReference>
<name>A0A7L6AQ45_9GAMM</name>
<proteinExistence type="predicted"/>
<evidence type="ECO:0000313" key="1">
    <source>
        <dbReference type="EMBL" id="QLQ31239.1"/>
    </source>
</evidence>
<dbReference type="EMBL" id="CP059265">
    <property type="protein sequence ID" value="QLQ31239.1"/>
    <property type="molecule type" value="Genomic_DNA"/>
</dbReference>
<keyword evidence="2" id="KW-1185">Reference proteome</keyword>
<protein>
    <submittedName>
        <fullName evidence="1">Uncharacterized protein</fullName>
    </submittedName>
</protein>
<reference evidence="1" key="1">
    <citation type="submission" date="2020-06" db="EMBL/GenBank/DDBJ databases">
        <title>Analysis procedures for assessing recovery of high quality, complete, closed genomes from Nanopore long read metagenome sequencing.</title>
        <authorList>
            <person name="Bessarab I."/>
            <person name="Arumugam K."/>
            <person name="Haryono M."/>
            <person name="Liu X."/>
            <person name="Roy S."/>
            <person name="Zuniga-Montanez R.E."/>
            <person name="Qiu G."/>
            <person name="Drautz-Moses D.I."/>
            <person name="Law Y.Y."/>
            <person name="Wuertz S."/>
            <person name="Lauro F.M."/>
            <person name="Huson D.H."/>
            <person name="Williams R.B."/>
        </authorList>
    </citation>
    <scope>NUCLEOTIDE SEQUENCE [LARGE SCALE GENOMIC DNA]</scope>
    <source>
        <strain evidence="1">SSD2</strain>
    </source>
</reference>
<sequence>MKNYVIIGHLWLRAIEFINEEKADTYITKNCNAETECGKYTQEEFYAEFQEFYLESHEYGVNEYGALRLIIIREP</sequence>
<gene>
    <name evidence="1" type="ORF">HZT40_06055</name>
</gene>
<evidence type="ECO:0000313" key="2">
    <source>
        <dbReference type="Proteomes" id="UP000510621"/>
    </source>
</evidence>
<dbReference type="AlphaFoldDB" id="A0A7L6AQ45"/>
<accession>A0A7L6AQ45</accession>
<dbReference type="KEGG" id="this:HZT40_06055"/>
<organism evidence="1 2">
    <name type="scientific">Candidatus Thiothrix singaporensis</name>
    <dbReference type="NCBI Taxonomy" id="2799669"/>
    <lineage>
        <taxon>Bacteria</taxon>
        <taxon>Pseudomonadati</taxon>
        <taxon>Pseudomonadota</taxon>
        <taxon>Gammaproteobacteria</taxon>
        <taxon>Thiotrichales</taxon>
        <taxon>Thiotrichaceae</taxon>
        <taxon>Thiothrix</taxon>
    </lineage>
</organism>